<dbReference type="Pfam" id="PF06081">
    <property type="entry name" value="ArAE_1"/>
    <property type="match status" value="1"/>
</dbReference>
<dbReference type="AlphaFoldDB" id="A0A1X6WRH4"/>
<keyword evidence="8" id="KW-1185">Reference proteome</keyword>
<comment type="subcellular location">
    <subcellularLocation>
        <location evidence="1">Cell membrane</location>
        <topology evidence="1">Multi-pass membrane protein</topology>
    </subcellularLocation>
</comment>
<evidence type="ECO:0000256" key="1">
    <source>
        <dbReference type="ARBA" id="ARBA00004651"/>
    </source>
</evidence>
<feature type="transmembrane region" description="Helical" evidence="6">
    <location>
        <begin position="137"/>
        <end position="161"/>
    </location>
</feature>
<organism evidence="7 8">
    <name type="scientific">Vagococcus fluvialis bH819</name>
    <dbReference type="NCBI Taxonomy" id="1255619"/>
    <lineage>
        <taxon>Bacteria</taxon>
        <taxon>Bacillati</taxon>
        <taxon>Bacillota</taxon>
        <taxon>Bacilli</taxon>
        <taxon>Lactobacillales</taxon>
        <taxon>Enterococcaceae</taxon>
        <taxon>Vagococcus</taxon>
    </lineage>
</organism>
<evidence type="ECO:0000313" key="7">
    <source>
        <dbReference type="EMBL" id="SLM86832.1"/>
    </source>
</evidence>
<sequence length="175" mass="19491">MQKKESGIEKNLEIGMRTIKTGLSVFVCILISFIFNRDTYVVSSITAVFTLREDMYNTLKFGRHRVVGNIMGALFSVVAIFIFQQFGDGDIVQLIAIPLLVTGMIWLLSTANCYEGTVGACATFLTILFMIPDNQSYTYALARVVDSFIGMFVAFGMNIALPCKYKKLDGFEEGE</sequence>
<evidence type="ECO:0000256" key="6">
    <source>
        <dbReference type="SAM" id="Phobius"/>
    </source>
</evidence>
<keyword evidence="5 6" id="KW-0472">Membrane</keyword>
<dbReference type="InterPro" id="IPR010343">
    <property type="entry name" value="ArAE_1"/>
</dbReference>
<name>A0A1X6WRH4_9ENTE</name>
<dbReference type="GO" id="GO:0005886">
    <property type="term" value="C:plasma membrane"/>
    <property type="evidence" value="ECO:0007669"/>
    <property type="project" value="UniProtKB-SubCell"/>
</dbReference>
<evidence type="ECO:0000256" key="3">
    <source>
        <dbReference type="ARBA" id="ARBA00022692"/>
    </source>
</evidence>
<evidence type="ECO:0000256" key="2">
    <source>
        <dbReference type="ARBA" id="ARBA00022475"/>
    </source>
</evidence>
<accession>A0A1X6WRH4</accession>
<evidence type="ECO:0008006" key="9">
    <source>
        <dbReference type="Google" id="ProtNLM"/>
    </source>
</evidence>
<feature type="transmembrane region" description="Helical" evidence="6">
    <location>
        <begin position="66"/>
        <end position="85"/>
    </location>
</feature>
<evidence type="ECO:0000256" key="4">
    <source>
        <dbReference type="ARBA" id="ARBA00022989"/>
    </source>
</evidence>
<keyword evidence="4 6" id="KW-1133">Transmembrane helix</keyword>
<feature type="transmembrane region" description="Helical" evidence="6">
    <location>
        <begin position="91"/>
        <end position="108"/>
    </location>
</feature>
<dbReference type="Proteomes" id="UP000195918">
    <property type="component" value="Unassembled WGS sequence"/>
</dbReference>
<protein>
    <recommendedName>
        <fullName evidence="9">FUSC family protein</fullName>
    </recommendedName>
</protein>
<evidence type="ECO:0000313" key="8">
    <source>
        <dbReference type="Proteomes" id="UP000195918"/>
    </source>
</evidence>
<evidence type="ECO:0000256" key="5">
    <source>
        <dbReference type="ARBA" id="ARBA00023136"/>
    </source>
</evidence>
<keyword evidence="3 6" id="KW-0812">Transmembrane</keyword>
<reference evidence="8" key="1">
    <citation type="submission" date="2017-02" db="EMBL/GenBank/DDBJ databases">
        <authorList>
            <person name="Dridi B."/>
        </authorList>
    </citation>
    <scope>NUCLEOTIDE SEQUENCE [LARGE SCALE GENOMIC DNA]</scope>
    <source>
        <strain evidence="8">bH819</strain>
    </source>
</reference>
<dbReference type="EMBL" id="FWFD01000015">
    <property type="protein sequence ID" value="SLM86832.1"/>
    <property type="molecule type" value="Genomic_DNA"/>
</dbReference>
<keyword evidence="2" id="KW-1003">Cell membrane</keyword>
<proteinExistence type="predicted"/>
<gene>
    <name evidence="7" type="ORF">FM121_12095</name>
</gene>